<dbReference type="InterPro" id="IPR016161">
    <property type="entry name" value="Ald_DH/histidinol_DH"/>
</dbReference>
<protein>
    <recommendedName>
        <fullName evidence="3">Aldehyde dehydrogenase domain-containing protein</fullName>
    </recommendedName>
</protein>
<evidence type="ECO:0000256" key="1">
    <source>
        <dbReference type="ARBA" id="ARBA00009986"/>
    </source>
</evidence>
<comment type="caution">
    <text evidence="4">The sequence shown here is derived from an EMBL/GenBank/DDBJ whole genome shotgun (WGS) entry which is preliminary data.</text>
</comment>
<dbReference type="Gene3D" id="3.40.309.10">
    <property type="entry name" value="Aldehyde Dehydrogenase, Chain A, domain 2"/>
    <property type="match status" value="1"/>
</dbReference>
<reference evidence="4" key="1">
    <citation type="journal article" date="2014" name="Front. Microbiol.">
        <title>High frequency of phylogenetically diverse reductive dehalogenase-homologous genes in deep subseafloor sedimentary metagenomes.</title>
        <authorList>
            <person name="Kawai M."/>
            <person name="Futagami T."/>
            <person name="Toyoda A."/>
            <person name="Takaki Y."/>
            <person name="Nishi S."/>
            <person name="Hori S."/>
            <person name="Arai W."/>
            <person name="Tsubouchi T."/>
            <person name="Morono Y."/>
            <person name="Uchiyama I."/>
            <person name="Ito T."/>
            <person name="Fujiyama A."/>
            <person name="Inagaki F."/>
            <person name="Takami H."/>
        </authorList>
    </citation>
    <scope>NUCLEOTIDE SEQUENCE</scope>
    <source>
        <strain evidence="4">Expedition CK06-06</strain>
    </source>
</reference>
<evidence type="ECO:0000256" key="2">
    <source>
        <dbReference type="ARBA" id="ARBA00023002"/>
    </source>
</evidence>
<accession>X0SBA7</accession>
<dbReference type="FunFam" id="3.40.605.10:FF:000007">
    <property type="entry name" value="NAD/NADP-dependent betaine aldehyde dehydrogenase"/>
    <property type="match status" value="1"/>
</dbReference>
<dbReference type="InterPro" id="IPR015590">
    <property type="entry name" value="Aldehyde_DH_dom"/>
</dbReference>
<dbReference type="SUPFAM" id="SSF53720">
    <property type="entry name" value="ALDH-like"/>
    <property type="match status" value="1"/>
</dbReference>
<dbReference type="InterPro" id="IPR016162">
    <property type="entry name" value="Ald_DH_N"/>
</dbReference>
<dbReference type="InterPro" id="IPR016163">
    <property type="entry name" value="Ald_DH_C"/>
</dbReference>
<dbReference type="PROSITE" id="PS00687">
    <property type="entry name" value="ALDEHYDE_DEHYDR_GLU"/>
    <property type="match status" value="1"/>
</dbReference>
<organism evidence="4">
    <name type="scientific">marine sediment metagenome</name>
    <dbReference type="NCBI Taxonomy" id="412755"/>
    <lineage>
        <taxon>unclassified sequences</taxon>
        <taxon>metagenomes</taxon>
        <taxon>ecological metagenomes</taxon>
    </lineage>
</organism>
<evidence type="ECO:0000313" key="4">
    <source>
        <dbReference type="EMBL" id="GAF73197.1"/>
    </source>
</evidence>
<dbReference type="PANTHER" id="PTHR43353">
    <property type="entry name" value="SUCCINATE-SEMIALDEHYDE DEHYDROGENASE, MITOCHONDRIAL"/>
    <property type="match status" value="1"/>
</dbReference>
<dbReference type="Pfam" id="PF00171">
    <property type="entry name" value="Aldedh"/>
    <property type="match status" value="1"/>
</dbReference>
<keyword evidence="2" id="KW-0560">Oxidoreductase</keyword>
<dbReference type="InterPro" id="IPR029510">
    <property type="entry name" value="Ald_DH_CS_GLU"/>
</dbReference>
<dbReference type="AlphaFoldDB" id="X0SBA7"/>
<dbReference type="Gene3D" id="3.40.605.10">
    <property type="entry name" value="Aldehyde Dehydrogenase, Chain A, domain 1"/>
    <property type="match status" value="1"/>
</dbReference>
<comment type="similarity">
    <text evidence="1">Belongs to the aldehyde dehydrogenase family.</text>
</comment>
<sequence length="294" mass="31166">MKMLIDGHWVEASDGNWQEVCNPGTGEVIDKVPIATLKDAEKALLAAQRGKEAMGRLPAHERSAILFRIADAMEADKATLSELLARENGKPIKQTQGEVAAAIRIYRGFAEEAKRILGKVVPMDAVPGQERNLAFTIRQPLGVVAAIIPFNYPVELCAHKDGAALAAGNAVIVKPPSNCPLTLLKIAALMEEAGLPKAAHQVITGSGKLIGDFLARSQGIQMITVTGSTEVGIKISQLAAQNLKKVHLELGGNDAMIICSDADLEKAAEAVVLGRLARGNGQICCAVKRIFVDA</sequence>
<dbReference type="GO" id="GO:0016620">
    <property type="term" value="F:oxidoreductase activity, acting on the aldehyde or oxo group of donors, NAD or NADP as acceptor"/>
    <property type="evidence" value="ECO:0007669"/>
    <property type="project" value="InterPro"/>
</dbReference>
<dbReference type="PANTHER" id="PTHR43353:SF5">
    <property type="entry name" value="SUCCINATE-SEMIALDEHYDE DEHYDROGENASE, MITOCHONDRIAL"/>
    <property type="match status" value="1"/>
</dbReference>
<dbReference type="EMBL" id="BARS01002813">
    <property type="protein sequence ID" value="GAF73197.1"/>
    <property type="molecule type" value="Genomic_DNA"/>
</dbReference>
<gene>
    <name evidence="4" type="ORF">S01H1_05396</name>
</gene>
<feature type="domain" description="Aldehyde dehydrogenase" evidence="3">
    <location>
        <begin position="9"/>
        <end position="293"/>
    </location>
</feature>
<dbReference type="InterPro" id="IPR050740">
    <property type="entry name" value="Aldehyde_DH_Superfamily"/>
</dbReference>
<evidence type="ECO:0000259" key="3">
    <source>
        <dbReference type="Pfam" id="PF00171"/>
    </source>
</evidence>
<name>X0SBA7_9ZZZZ</name>
<proteinExistence type="inferred from homology"/>
<feature type="non-terminal residue" evidence="4">
    <location>
        <position position="294"/>
    </location>
</feature>